<feature type="compositionally biased region" description="Polar residues" evidence="1">
    <location>
        <begin position="168"/>
        <end position="184"/>
    </location>
</feature>
<feature type="compositionally biased region" description="Low complexity" evidence="1">
    <location>
        <begin position="156"/>
        <end position="167"/>
    </location>
</feature>
<proteinExistence type="predicted"/>
<name>A0A2R6NPS1_9APHY</name>
<protein>
    <submittedName>
        <fullName evidence="2">Uncharacterized protein</fullName>
    </submittedName>
</protein>
<dbReference type="AlphaFoldDB" id="A0A2R6NPS1"/>
<feature type="compositionally biased region" description="Basic and acidic residues" evidence="1">
    <location>
        <begin position="131"/>
        <end position="149"/>
    </location>
</feature>
<comment type="caution">
    <text evidence="2">The sequence shown here is derived from an EMBL/GenBank/DDBJ whole genome shotgun (WGS) entry which is preliminary data.</text>
</comment>
<dbReference type="Proteomes" id="UP000186601">
    <property type="component" value="Unassembled WGS sequence"/>
</dbReference>
<evidence type="ECO:0000256" key="1">
    <source>
        <dbReference type="SAM" id="MobiDB-lite"/>
    </source>
</evidence>
<keyword evidence="3" id="KW-1185">Reference proteome</keyword>
<reference evidence="2 3" key="1">
    <citation type="submission" date="2018-02" db="EMBL/GenBank/DDBJ databases">
        <title>Genome sequence of the basidiomycete white-rot fungus Phlebia centrifuga.</title>
        <authorList>
            <person name="Granchi Z."/>
            <person name="Peng M."/>
            <person name="de Vries R.P."/>
            <person name="Hilden K."/>
            <person name="Makela M.R."/>
            <person name="Grigoriev I."/>
            <person name="Riley R."/>
        </authorList>
    </citation>
    <scope>NUCLEOTIDE SEQUENCE [LARGE SCALE GENOMIC DNA]</scope>
    <source>
        <strain evidence="2 3">FBCC195</strain>
    </source>
</reference>
<dbReference type="OrthoDB" id="3254160at2759"/>
<dbReference type="EMBL" id="MLYV02000983">
    <property type="protein sequence ID" value="PSR74505.1"/>
    <property type="molecule type" value="Genomic_DNA"/>
</dbReference>
<organism evidence="2 3">
    <name type="scientific">Hermanssonia centrifuga</name>
    <dbReference type="NCBI Taxonomy" id="98765"/>
    <lineage>
        <taxon>Eukaryota</taxon>
        <taxon>Fungi</taxon>
        <taxon>Dikarya</taxon>
        <taxon>Basidiomycota</taxon>
        <taxon>Agaricomycotina</taxon>
        <taxon>Agaricomycetes</taxon>
        <taxon>Polyporales</taxon>
        <taxon>Meruliaceae</taxon>
        <taxon>Hermanssonia</taxon>
    </lineage>
</organism>
<feature type="compositionally biased region" description="Polar residues" evidence="1">
    <location>
        <begin position="363"/>
        <end position="396"/>
    </location>
</feature>
<evidence type="ECO:0000313" key="2">
    <source>
        <dbReference type="EMBL" id="PSR74505.1"/>
    </source>
</evidence>
<feature type="compositionally biased region" description="Low complexity" evidence="1">
    <location>
        <begin position="398"/>
        <end position="409"/>
    </location>
</feature>
<dbReference type="STRING" id="98765.A0A2R6NPS1"/>
<sequence length="430" mass="46082">MAEGAGHYIRGVAREVVERLTPAIRKSVNDVLLPTIHQEYQKIRSGAVPRFEYVTELDSIGCTMTLQLVPQPTPEQHRQYTVPPDYRNRADARAAVIVLAVEQGVVEFLRFRGQPVPRDYVRYYLQPTESLDGRNGKKRSHADDSEGGRRKMPRLNNGMQGNRRGQNFHSGQPRSQGPSWSNQVAFPAGNHNGLWPAPYAYNNGGAQPSAPSHSGYDTNPAPFGSGPPVAHVGPPIPLTSPIQSGGDLAVYYASLAANSLPTLHHTNSSNTTPYAAGTAYSQYVAPPASSPAIPGGAAYTSYPNASYTQPFQLCGSAQQQAYTPYAVAPPIMYPTVAQMGPVGTSGISSFAAPIGAWNTTAVPMQGVQPSSTPNSVSHPPQNGLPNDTQMENQSPLQRARTAPTAPNRAGFKKIQVQSAPKSSVTELYGK</sequence>
<evidence type="ECO:0000313" key="3">
    <source>
        <dbReference type="Proteomes" id="UP000186601"/>
    </source>
</evidence>
<gene>
    <name evidence="2" type="ORF">PHLCEN_2v9802</name>
</gene>
<accession>A0A2R6NPS1</accession>
<feature type="region of interest" description="Disordered" evidence="1">
    <location>
        <begin position="130"/>
        <end position="187"/>
    </location>
</feature>
<feature type="region of interest" description="Disordered" evidence="1">
    <location>
        <begin position="363"/>
        <end position="430"/>
    </location>
</feature>
<feature type="compositionally biased region" description="Polar residues" evidence="1">
    <location>
        <begin position="415"/>
        <end position="430"/>
    </location>
</feature>